<protein>
    <submittedName>
        <fullName evidence="2">Uncharacterized protein</fullName>
    </submittedName>
</protein>
<dbReference type="Gramene" id="GBG73591">
    <property type="protein sequence ID" value="GBG73591"/>
    <property type="gene ID" value="CBR_g16933"/>
</dbReference>
<gene>
    <name evidence="2" type="ORF">CBR_g16933</name>
</gene>
<evidence type="ECO:0000256" key="1">
    <source>
        <dbReference type="SAM" id="MobiDB-lite"/>
    </source>
</evidence>
<dbReference type="AlphaFoldDB" id="A0A388KU59"/>
<feature type="compositionally biased region" description="Acidic residues" evidence="1">
    <location>
        <begin position="223"/>
        <end position="236"/>
    </location>
</feature>
<feature type="compositionally biased region" description="Basic and acidic residues" evidence="1">
    <location>
        <begin position="10"/>
        <end position="19"/>
    </location>
</feature>
<evidence type="ECO:0000313" key="3">
    <source>
        <dbReference type="Proteomes" id="UP000265515"/>
    </source>
</evidence>
<feature type="compositionally biased region" description="Basic and acidic residues" evidence="1">
    <location>
        <begin position="129"/>
        <end position="142"/>
    </location>
</feature>
<dbReference type="Proteomes" id="UP000265515">
    <property type="component" value="Unassembled WGS sequence"/>
</dbReference>
<sequence length="259" mass="28689">MIQMMAELEANGKGEGSSEKRKRIVGVNSPIADGRKSHSRSRSGGIKIRQPSILVSSDEDTKGKRRNAIAEGQLKHASKEAAKLNAVKLEDVLKMLHDIADKANTGSSKTVASAEDPTTGKSSAVQNEEVERVKSEKNGKSDESDEEETDKLRVNRGCHFGGTRRENEIIEYMRQRLDHYMDMNGKKVKSLCQKRGIKWARKDKGAWELAKQDTKEFTRLMNGDEDGDADDADTETESTHEEPKDNGVRSDGSDDVLGK</sequence>
<keyword evidence="3" id="KW-1185">Reference proteome</keyword>
<proteinExistence type="predicted"/>
<name>A0A388KU59_CHABU</name>
<comment type="caution">
    <text evidence="2">The sequence shown here is derived from an EMBL/GenBank/DDBJ whole genome shotgun (WGS) entry which is preliminary data.</text>
</comment>
<reference evidence="2 3" key="1">
    <citation type="journal article" date="2018" name="Cell">
        <title>The Chara Genome: Secondary Complexity and Implications for Plant Terrestrialization.</title>
        <authorList>
            <person name="Nishiyama T."/>
            <person name="Sakayama H."/>
            <person name="Vries J.D."/>
            <person name="Buschmann H."/>
            <person name="Saint-Marcoux D."/>
            <person name="Ullrich K.K."/>
            <person name="Haas F.B."/>
            <person name="Vanderstraeten L."/>
            <person name="Becker D."/>
            <person name="Lang D."/>
            <person name="Vosolsobe S."/>
            <person name="Rombauts S."/>
            <person name="Wilhelmsson P.K.I."/>
            <person name="Janitza P."/>
            <person name="Kern R."/>
            <person name="Heyl A."/>
            <person name="Rumpler F."/>
            <person name="Villalobos L.I.A.C."/>
            <person name="Clay J.M."/>
            <person name="Skokan R."/>
            <person name="Toyoda A."/>
            <person name="Suzuki Y."/>
            <person name="Kagoshima H."/>
            <person name="Schijlen E."/>
            <person name="Tajeshwar N."/>
            <person name="Catarino B."/>
            <person name="Hetherington A.J."/>
            <person name="Saltykova A."/>
            <person name="Bonnot C."/>
            <person name="Breuninger H."/>
            <person name="Symeonidi A."/>
            <person name="Radhakrishnan G.V."/>
            <person name="Van Nieuwerburgh F."/>
            <person name="Deforce D."/>
            <person name="Chang C."/>
            <person name="Karol K.G."/>
            <person name="Hedrich R."/>
            <person name="Ulvskov P."/>
            <person name="Glockner G."/>
            <person name="Delwiche C.F."/>
            <person name="Petrasek J."/>
            <person name="Van de Peer Y."/>
            <person name="Friml J."/>
            <person name="Beilby M."/>
            <person name="Dolan L."/>
            <person name="Kohara Y."/>
            <person name="Sugano S."/>
            <person name="Fujiyama A."/>
            <person name="Delaux P.-M."/>
            <person name="Quint M."/>
            <person name="TheiBen G."/>
            <person name="Hagemann M."/>
            <person name="Harholt J."/>
            <person name="Dunand C."/>
            <person name="Zachgo S."/>
            <person name="Langdale J."/>
            <person name="Maumus F."/>
            <person name="Straeten D.V.D."/>
            <person name="Gould S.B."/>
            <person name="Rensing S.A."/>
        </authorList>
    </citation>
    <scope>NUCLEOTIDE SEQUENCE [LARGE SCALE GENOMIC DNA]</scope>
    <source>
        <strain evidence="2 3">S276</strain>
    </source>
</reference>
<feature type="region of interest" description="Disordered" evidence="1">
    <location>
        <begin position="1"/>
        <end position="79"/>
    </location>
</feature>
<accession>A0A388KU59</accession>
<feature type="region of interest" description="Disordered" evidence="1">
    <location>
        <begin position="101"/>
        <end position="159"/>
    </location>
</feature>
<evidence type="ECO:0000313" key="2">
    <source>
        <dbReference type="EMBL" id="GBG73591.1"/>
    </source>
</evidence>
<organism evidence="2 3">
    <name type="scientific">Chara braunii</name>
    <name type="common">Braun's stonewort</name>
    <dbReference type="NCBI Taxonomy" id="69332"/>
    <lineage>
        <taxon>Eukaryota</taxon>
        <taxon>Viridiplantae</taxon>
        <taxon>Streptophyta</taxon>
        <taxon>Charophyceae</taxon>
        <taxon>Charales</taxon>
        <taxon>Characeae</taxon>
        <taxon>Chara</taxon>
    </lineage>
</organism>
<feature type="compositionally biased region" description="Basic and acidic residues" evidence="1">
    <location>
        <begin position="237"/>
        <end position="259"/>
    </location>
</feature>
<dbReference type="EMBL" id="BFEA01000186">
    <property type="protein sequence ID" value="GBG73591.1"/>
    <property type="molecule type" value="Genomic_DNA"/>
</dbReference>
<feature type="region of interest" description="Disordered" evidence="1">
    <location>
        <begin position="217"/>
        <end position="259"/>
    </location>
</feature>